<proteinExistence type="predicted"/>
<keyword evidence="2" id="KW-1185">Reference proteome</keyword>
<sequence length="137" mass="14891">MEDGGGKGMHAAMAGSCGLARADRHRLAWMTGPHLTWASFPHACHFLPRNFVNVSFPPFPFSFPTAPPPLLSSWLSFAWIYYIYNCHCPPTIPFPPLFPSLTLSSPLPSVPLAVLLPPPPPPHSLGLDHAIRGSPAF</sequence>
<gene>
    <name evidence="1" type="ORF">BO78DRAFT_225352</name>
</gene>
<accession>A0A319EEL9</accession>
<evidence type="ECO:0000313" key="1">
    <source>
        <dbReference type="EMBL" id="PYI02254.1"/>
    </source>
</evidence>
<organism evidence="1 2">
    <name type="scientific">Aspergillus sclerotiicarbonarius (strain CBS 121057 / IBT 28362)</name>
    <dbReference type="NCBI Taxonomy" id="1448318"/>
    <lineage>
        <taxon>Eukaryota</taxon>
        <taxon>Fungi</taxon>
        <taxon>Dikarya</taxon>
        <taxon>Ascomycota</taxon>
        <taxon>Pezizomycotina</taxon>
        <taxon>Eurotiomycetes</taxon>
        <taxon>Eurotiomycetidae</taxon>
        <taxon>Eurotiales</taxon>
        <taxon>Aspergillaceae</taxon>
        <taxon>Aspergillus</taxon>
        <taxon>Aspergillus subgen. Circumdati</taxon>
    </lineage>
</organism>
<protein>
    <submittedName>
        <fullName evidence="1">Uncharacterized protein</fullName>
    </submittedName>
</protein>
<dbReference type="AlphaFoldDB" id="A0A319EEL9"/>
<evidence type="ECO:0000313" key="2">
    <source>
        <dbReference type="Proteomes" id="UP000248423"/>
    </source>
</evidence>
<reference evidence="1 2" key="1">
    <citation type="submission" date="2018-02" db="EMBL/GenBank/DDBJ databases">
        <title>The genomes of Aspergillus section Nigri reveals drivers in fungal speciation.</title>
        <authorList>
            <consortium name="DOE Joint Genome Institute"/>
            <person name="Vesth T.C."/>
            <person name="Nybo J."/>
            <person name="Theobald S."/>
            <person name="Brandl J."/>
            <person name="Frisvad J.C."/>
            <person name="Nielsen K.F."/>
            <person name="Lyhne E.K."/>
            <person name="Kogle M.E."/>
            <person name="Kuo A."/>
            <person name="Riley R."/>
            <person name="Clum A."/>
            <person name="Nolan M."/>
            <person name="Lipzen A."/>
            <person name="Salamov A."/>
            <person name="Henrissat B."/>
            <person name="Wiebenga A."/>
            <person name="De vries R.P."/>
            <person name="Grigoriev I.V."/>
            <person name="Mortensen U.H."/>
            <person name="Andersen M.R."/>
            <person name="Baker S.E."/>
        </authorList>
    </citation>
    <scope>NUCLEOTIDE SEQUENCE [LARGE SCALE GENOMIC DNA]</scope>
    <source>
        <strain evidence="1 2">CBS 121057</strain>
    </source>
</reference>
<dbReference type="VEuPathDB" id="FungiDB:BO78DRAFT_225352"/>
<dbReference type="Proteomes" id="UP000248423">
    <property type="component" value="Unassembled WGS sequence"/>
</dbReference>
<name>A0A319EEL9_ASPSB</name>
<dbReference type="EMBL" id="KZ826398">
    <property type="protein sequence ID" value="PYI02254.1"/>
    <property type="molecule type" value="Genomic_DNA"/>
</dbReference>